<accession>A0A396SDK6</accession>
<proteinExistence type="predicted"/>
<evidence type="ECO:0000313" key="2">
    <source>
        <dbReference type="Proteomes" id="UP000265692"/>
    </source>
</evidence>
<dbReference type="AlphaFoldDB" id="A0A396SDK6"/>
<name>A0A396SDK6_9BACL</name>
<dbReference type="RefSeq" id="WP_118876713.1">
    <property type="nucleotide sequence ID" value="NZ_QWEI01000006.1"/>
</dbReference>
<sequence>MPSSKNINKAFEKVELKGLALDAYLTNQLPGVRKVAEEEFTYGYKKVRADGSFTNKFATLMILRGFPALVLHIGKRTDKEGLRMQEDVDRILNRAYERNANQMEEKAHEVFIRLDWVNNLNDLKPFIDKVYEKRD</sequence>
<organism evidence="1 2">
    <name type="scientific">Ureibacillus yapensis</name>
    <dbReference type="NCBI Taxonomy" id="2304605"/>
    <lineage>
        <taxon>Bacteria</taxon>
        <taxon>Bacillati</taxon>
        <taxon>Bacillota</taxon>
        <taxon>Bacilli</taxon>
        <taxon>Bacillales</taxon>
        <taxon>Caryophanaceae</taxon>
        <taxon>Ureibacillus</taxon>
    </lineage>
</organism>
<keyword evidence="2" id="KW-1185">Reference proteome</keyword>
<evidence type="ECO:0000313" key="1">
    <source>
        <dbReference type="EMBL" id="RHW35894.1"/>
    </source>
</evidence>
<dbReference type="OrthoDB" id="2824965at2"/>
<dbReference type="EMBL" id="QWEI01000006">
    <property type="protein sequence ID" value="RHW35894.1"/>
    <property type="molecule type" value="Genomic_DNA"/>
</dbReference>
<comment type="caution">
    <text evidence="1">The sequence shown here is derived from an EMBL/GenBank/DDBJ whole genome shotgun (WGS) entry which is preliminary data.</text>
</comment>
<protein>
    <submittedName>
        <fullName evidence="1">Uncharacterized protein</fullName>
    </submittedName>
</protein>
<dbReference type="Proteomes" id="UP000265692">
    <property type="component" value="Unassembled WGS sequence"/>
</dbReference>
<gene>
    <name evidence="1" type="ORF">D1B33_12425</name>
</gene>
<reference evidence="1 2" key="1">
    <citation type="submission" date="2018-08" db="EMBL/GenBank/DDBJ databases">
        <title>Lysinibacillus sp. YLB-03 draft genome sequence.</title>
        <authorList>
            <person name="Yu L."/>
        </authorList>
    </citation>
    <scope>NUCLEOTIDE SEQUENCE [LARGE SCALE GENOMIC DNA]</scope>
    <source>
        <strain evidence="1 2">YLB-03</strain>
    </source>
</reference>